<accession>A0A226DTC6</accession>
<dbReference type="OrthoDB" id="2220528at2759"/>
<evidence type="ECO:0000313" key="2">
    <source>
        <dbReference type="EMBL" id="OXA48755.1"/>
    </source>
</evidence>
<feature type="domain" description="F-box" evidence="1">
    <location>
        <begin position="581"/>
        <end position="620"/>
    </location>
</feature>
<proteinExistence type="predicted"/>
<dbReference type="AlphaFoldDB" id="A0A226DTC6"/>
<evidence type="ECO:0000313" key="3">
    <source>
        <dbReference type="Proteomes" id="UP000198287"/>
    </source>
</evidence>
<dbReference type="Proteomes" id="UP000198287">
    <property type="component" value="Unassembled WGS sequence"/>
</dbReference>
<sequence>MTTKLPARDHQVATTSSMSKALMNPLILDAVFSKLDIYDLKSCRLVSHEWANHGATLLGKQTFLNVNKLFDYDDDSNLYLATPLVNEKLVRCLRIYGQVDSVTKRYKDIDVITKGLSMLNSLNIQQVFLSMAERENCVDECVPQTLVVHPNLTTIKYWPYDGFKNIALLQSFINSAPNLTSLDVCGSNFPDLKRCHKLESLRFYFTNSGQTNAIDNSAVTEYQIHFVLNKPMRTDMINTHSWRSLHPLPGSAAEVSFRFQPLRKICASIASVSDLNFRRKWHDFRIQFLLPAINTSASALNLCFRSTADSNEISAPDSSALASAVCVPDPTSRKTETALLYGQNMNIPVMFNLTSLTMRSLDDCLIPGFLNEKNLPALVNLSLQDLSQWTRVSTHVNMWQPHRGVKSLALAYAGMLRQDDFAETIVQLFPGVKKLELNIIFACETLTLEISQMMEQFQKWSLEKANFVVECVDESAWIVTILKNMSLWKGIKRVHFKRISFTQNDLPFPFEDITSYSAGLASVKFTGPGYAAHIVELKPSVSKESDVPVQLTVAEITEKMQPFFSPCNDNVVNKAMSNALMNPLILDKIFEQLSIPDLKSCRLVCQTWEDYGTTLFGTRTYLNVNQLFDYDDESNLYLAFPLVNQKLIRSLKMYDEFKSIAKKYEGIDVITKGLSMLKSNNIRHVFLLVWESTNRADQRIPPKLAVHHNLTTITYRAHPRSGYTRLHPVLQALIDSAPNLTLLDIWASSFPDLERCRKLKSLKFYFIHADHSVTINNVTAMLDKAKDSLTEVEFSYKNHLRHGLQRATASAFGVCFRRELTLPASSASALEHNLCFARIPTSWLKSCNFSSSAVRKLLQTSGTHIAVSFLLKSLAFRNLYSSTRLPKHLATWQRHRGVESLALDICWDWRQDELEDSIDQLFPTVRKLVLKMIFVSKISIHEVNLMMDPFQTLDLEQVNIDVESVGESALVVAVLKNMSLWKGLKRVRFHHIRLTRDDLYPQIPDIILHSEGFKSVKFSGRYSISGIVEIREIRPPVSPEGGLPIQFTVPEIMEKMSPLLQNW</sequence>
<organism evidence="2 3">
    <name type="scientific">Folsomia candida</name>
    <name type="common">Springtail</name>
    <dbReference type="NCBI Taxonomy" id="158441"/>
    <lineage>
        <taxon>Eukaryota</taxon>
        <taxon>Metazoa</taxon>
        <taxon>Ecdysozoa</taxon>
        <taxon>Arthropoda</taxon>
        <taxon>Hexapoda</taxon>
        <taxon>Collembola</taxon>
        <taxon>Entomobryomorpha</taxon>
        <taxon>Isotomoidea</taxon>
        <taxon>Isotomidae</taxon>
        <taxon>Proisotominae</taxon>
        <taxon>Folsomia</taxon>
    </lineage>
</organism>
<dbReference type="InterPro" id="IPR001810">
    <property type="entry name" value="F-box_dom"/>
</dbReference>
<gene>
    <name evidence="2" type="ORF">Fcan01_16243</name>
</gene>
<evidence type="ECO:0000259" key="1">
    <source>
        <dbReference type="SMART" id="SM00256"/>
    </source>
</evidence>
<protein>
    <recommendedName>
        <fullName evidence="1">F-box domain-containing protein</fullName>
    </recommendedName>
</protein>
<reference evidence="2 3" key="1">
    <citation type="submission" date="2015-12" db="EMBL/GenBank/DDBJ databases">
        <title>The genome of Folsomia candida.</title>
        <authorList>
            <person name="Faddeeva A."/>
            <person name="Derks M.F."/>
            <person name="Anvar Y."/>
            <person name="Smit S."/>
            <person name="Van Straalen N."/>
            <person name="Roelofs D."/>
        </authorList>
    </citation>
    <scope>NUCLEOTIDE SEQUENCE [LARGE SCALE GENOMIC DNA]</scope>
    <source>
        <strain evidence="2 3">VU population</strain>
        <tissue evidence="2">Whole body</tissue>
    </source>
</reference>
<comment type="caution">
    <text evidence="2">The sequence shown here is derived from an EMBL/GenBank/DDBJ whole genome shotgun (WGS) entry which is preliminary data.</text>
</comment>
<dbReference type="Pfam" id="PF00646">
    <property type="entry name" value="F-box"/>
    <property type="match status" value="1"/>
</dbReference>
<feature type="domain" description="F-box" evidence="1">
    <location>
        <begin position="23"/>
        <end position="62"/>
    </location>
</feature>
<dbReference type="SMART" id="SM00256">
    <property type="entry name" value="FBOX"/>
    <property type="match status" value="2"/>
</dbReference>
<keyword evidence="3" id="KW-1185">Reference proteome</keyword>
<name>A0A226DTC6_FOLCA</name>
<dbReference type="EMBL" id="LNIX01000011">
    <property type="protein sequence ID" value="OXA48755.1"/>
    <property type="molecule type" value="Genomic_DNA"/>
</dbReference>